<reference evidence="1" key="1">
    <citation type="submission" date="2020-04" db="EMBL/GenBank/DDBJ databases">
        <authorList>
            <person name="Chiriac C."/>
            <person name="Salcher M."/>
            <person name="Ghai R."/>
            <person name="Kavagutti S V."/>
        </authorList>
    </citation>
    <scope>NUCLEOTIDE SEQUENCE</scope>
</reference>
<name>A0A6J5KT49_9CAUD</name>
<gene>
    <name evidence="1" type="ORF">UFOVP58_206</name>
</gene>
<proteinExistence type="predicted"/>
<protein>
    <submittedName>
        <fullName evidence="1">Uncharacterized protein</fullName>
    </submittedName>
</protein>
<organism evidence="1">
    <name type="scientific">uncultured Caudovirales phage</name>
    <dbReference type="NCBI Taxonomy" id="2100421"/>
    <lineage>
        <taxon>Viruses</taxon>
        <taxon>Duplodnaviria</taxon>
        <taxon>Heunggongvirae</taxon>
        <taxon>Uroviricota</taxon>
        <taxon>Caudoviricetes</taxon>
        <taxon>Peduoviridae</taxon>
        <taxon>Maltschvirus</taxon>
        <taxon>Maltschvirus maltsch</taxon>
    </lineage>
</organism>
<sequence length="109" mass="12989">MNVSTAKNRLNLESIFLLTQGSAKLQFQAFVKNVLIVILRMMMNEQVKKMWNDPRFQLLADMDKLLNGDRIWNGWDWQYNPIHPFKYRPMAERVRRGLDDLKAEYGVEE</sequence>
<dbReference type="EMBL" id="LR796186">
    <property type="protein sequence ID" value="CAB4125708.1"/>
    <property type="molecule type" value="Genomic_DNA"/>
</dbReference>
<accession>A0A6J5KT49</accession>
<evidence type="ECO:0000313" key="1">
    <source>
        <dbReference type="EMBL" id="CAB4125708.1"/>
    </source>
</evidence>